<dbReference type="Pfam" id="PF01042">
    <property type="entry name" value="Ribonuc_L-PSP"/>
    <property type="match status" value="1"/>
</dbReference>
<dbReference type="RefSeq" id="WP_100042339.1">
    <property type="nucleotide sequence ID" value="NZ_LT630003.1"/>
</dbReference>
<dbReference type="Proteomes" id="UP000198970">
    <property type="component" value="Chromosome I"/>
</dbReference>
<keyword evidence="3" id="KW-1185">Reference proteome</keyword>
<dbReference type="CDD" id="cd00448">
    <property type="entry name" value="YjgF_YER057c_UK114_family"/>
    <property type="match status" value="1"/>
</dbReference>
<name>A0ABY1C932_9FIRM</name>
<proteinExistence type="inferred from homology"/>
<dbReference type="PANTHER" id="PTHR11803:SF58">
    <property type="entry name" value="PROTEIN HMF1-RELATED"/>
    <property type="match status" value="1"/>
</dbReference>
<evidence type="ECO:0000313" key="3">
    <source>
        <dbReference type="Proteomes" id="UP000198970"/>
    </source>
</evidence>
<accession>A0ABY1C932</accession>
<dbReference type="PANTHER" id="PTHR11803">
    <property type="entry name" value="2-IMINOBUTANOATE/2-IMINOPROPANOATE DEAMINASE RIDA"/>
    <property type="match status" value="1"/>
</dbReference>
<evidence type="ECO:0000313" key="2">
    <source>
        <dbReference type="EMBL" id="SET82104.1"/>
    </source>
</evidence>
<protein>
    <submittedName>
        <fullName evidence="2">2-iminobutanoate/2-iminopropanoate deaminase</fullName>
    </submittedName>
</protein>
<comment type="similarity">
    <text evidence="1">Belongs to the RutC family.</text>
</comment>
<gene>
    <name evidence="2" type="ORF">SAMN02745906_2182</name>
</gene>
<dbReference type="EMBL" id="LT630003">
    <property type="protein sequence ID" value="SET82104.1"/>
    <property type="molecule type" value="Genomic_DNA"/>
</dbReference>
<dbReference type="Gene3D" id="3.30.1330.40">
    <property type="entry name" value="RutC-like"/>
    <property type="match status" value="1"/>
</dbReference>
<organism evidence="2 3">
    <name type="scientific">Lacrimispora sphenoides JCM 1415</name>
    <dbReference type="NCBI Taxonomy" id="1297793"/>
    <lineage>
        <taxon>Bacteria</taxon>
        <taxon>Bacillati</taxon>
        <taxon>Bacillota</taxon>
        <taxon>Clostridia</taxon>
        <taxon>Lachnospirales</taxon>
        <taxon>Lachnospiraceae</taxon>
        <taxon>Lacrimispora</taxon>
    </lineage>
</organism>
<dbReference type="InterPro" id="IPR035959">
    <property type="entry name" value="RutC-like_sf"/>
</dbReference>
<sequence length="132" mass="15035">MIRRMPTHCGDDTCSSCVIAGDYIFLAHHGGGHDKEDIIHQMRKTFESMENTLASIDATLDDVVQINLYLRDIKDFRLAADIFKEYFKNGSPARMTTTTEFVNENCLCQMDGVAYKPLHINNCSNYSHTDHQ</sequence>
<dbReference type="InterPro" id="IPR006175">
    <property type="entry name" value="YjgF/YER057c/UK114"/>
</dbReference>
<reference evidence="2 3" key="1">
    <citation type="submission" date="2016-10" db="EMBL/GenBank/DDBJ databases">
        <authorList>
            <person name="Varghese N."/>
            <person name="Submissions S."/>
        </authorList>
    </citation>
    <scope>NUCLEOTIDE SEQUENCE [LARGE SCALE GENOMIC DNA]</scope>
    <source>
        <strain evidence="2 3">ATCC 19403</strain>
    </source>
</reference>
<evidence type="ECO:0000256" key="1">
    <source>
        <dbReference type="ARBA" id="ARBA00010552"/>
    </source>
</evidence>
<dbReference type="SUPFAM" id="SSF55298">
    <property type="entry name" value="YjgF-like"/>
    <property type="match status" value="1"/>
</dbReference>